<dbReference type="EMBL" id="CP059472">
    <property type="protein sequence ID" value="QMS99209.1"/>
    <property type="molecule type" value="Genomic_DNA"/>
</dbReference>
<keyword evidence="2" id="KW-0808">Transferase</keyword>
<evidence type="ECO:0000313" key="1">
    <source>
        <dbReference type="EMBL" id="MBA5247453.1"/>
    </source>
</evidence>
<dbReference type="SUPFAM" id="SSF53448">
    <property type="entry name" value="Nucleotide-diphospho-sugar transferases"/>
    <property type="match status" value="1"/>
</dbReference>
<dbReference type="KEGG" id="cbau:H1R16_04160"/>
<dbReference type="Proteomes" id="UP000539710">
    <property type="component" value="Unassembled WGS sequence"/>
</dbReference>
<sequence>MMNTDFNVPVLLIGFNRPDVMRQSFEYIRNARPAKLYVAIDGARDYKMGEDQLVTAVKEIVSKVDWECETHYRFNDQNRGAELTISSAVSWVLENEEFVIVLEDDIIAPMSFLKFAQDMLLRYRNSNEVYMISSCQTTPIDMPNNEDYLFGIYGHIWGWATWKRAWNRFDLNVDDFDKYLNNEELSKLTQNEEEKKLWRSTLKEMKKRGAGKNTWDICWSYIRFKENGLSIIPKVHLSSNIGAEGLHSKGQTAEHYRPFDANFTAKIHPKEVARNLNYDNYHFNNHINRRPNIVQRAVGKILRTLKLN</sequence>
<proteinExistence type="predicted"/>
<keyword evidence="4" id="KW-1185">Reference proteome</keyword>
<dbReference type="AlphaFoldDB" id="A0A7D7R6Z4"/>
<accession>A0A7D7R6Z4</accession>
<reference evidence="1" key="4">
    <citation type="submission" date="2020-07" db="EMBL/GenBank/DDBJ databases">
        <authorList>
            <person name="Yang C."/>
        </authorList>
    </citation>
    <scope>NUCLEOTIDE SEQUENCE</scope>
    <source>
        <strain evidence="1">Cx-624</strain>
    </source>
</reference>
<reference evidence="4" key="3">
    <citation type="submission" date="2020-07" db="EMBL/GenBank/DDBJ databases">
        <title>Flavobacterium sp. xlx-214.</title>
        <authorList>
            <person name="Yang C."/>
        </authorList>
    </citation>
    <scope>NUCLEOTIDE SEQUENCE [LARGE SCALE GENOMIC DNA]</scope>
    <source>
        <strain evidence="4">CX-624</strain>
    </source>
</reference>
<protein>
    <submittedName>
        <fullName evidence="2">Glycosyl transferase</fullName>
    </submittedName>
</protein>
<reference evidence="3" key="2">
    <citation type="submission" date="2020-07" db="EMBL/GenBank/DDBJ databases">
        <title>Chryseobacterium sp.cx-624.</title>
        <authorList>
            <person name="Yang C."/>
        </authorList>
    </citation>
    <scope>NUCLEOTIDE SEQUENCE [LARGE SCALE GENOMIC DNA]</scope>
    <source>
        <strain evidence="3">cx-624</strain>
    </source>
</reference>
<reference evidence="2" key="1">
    <citation type="submission" date="2020-07" db="EMBL/GenBank/DDBJ databases">
        <title>Chryseobacterium sp. CX-624.</title>
        <authorList>
            <person name="Yang C."/>
        </authorList>
    </citation>
    <scope>NUCLEOTIDE SEQUENCE</scope>
    <source>
        <strain evidence="2">CX-624</strain>
    </source>
</reference>
<dbReference type="GO" id="GO:0016740">
    <property type="term" value="F:transferase activity"/>
    <property type="evidence" value="ECO:0007669"/>
    <property type="project" value="UniProtKB-KW"/>
</dbReference>
<dbReference type="InterPro" id="IPR029044">
    <property type="entry name" value="Nucleotide-diphossugar_trans"/>
</dbReference>
<evidence type="ECO:0000313" key="2">
    <source>
        <dbReference type="EMBL" id="QMS99209.1"/>
    </source>
</evidence>
<dbReference type="EMBL" id="JACEUX010000003">
    <property type="protein sequence ID" value="MBA5247453.1"/>
    <property type="molecule type" value="Genomic_DNA"/>
</dbReference>
<gene>
    <name evidence="2" type="ORF">H1R16_04160</name>
    <name evidence="1" type="ORF">H2507_09750</name>
</gene>
<evidence type="ECO:0000313" key="3">
    <source>
        <dbReference type="Proteomes" id="UP000515349"/>
    </source>
</evidence>
<name>A0A7D7R6Z4_9FLAO</name>
<organism evidence="2 3">
    <name type="scientific">Marnyiella aurantia</name>
    <dbReference type="NCBI Taxonomy" id="2758037"/>
    <lineage>
        <taxon>Bacteria</taxon>
        <taxon>Pseudomonadati</taxon>
        <taxon>Bacteroidota</taxon>
        <taxon>Flavobacteriia</taxon>
        <taxon>Flavobacteriales</taxon>
        <taxon>Weeksellaceae</taxon>
        <taxon>Marnyiella</taxon>
    </lineage>
</organism>
<dbReference type="Gene3D" id="3.90.550.10">
    <property type="entry name" value="Spore Coat Polysaccharide Biosynthesis Protein SpsA, Chain A"/>
    <property type="match status" value="1"/>
</dbReference>
<dbReference type="Proteomes" id="UP000515349">
    <property type="component" value="Chromosome"/>
</dbReference>
<dbReference type="RefSeq" id="WP_181887554.1">
    <property type="nucleotide sequence ID" value="NZ_CP059472.1"/>
</dbReference>
<evidence type="ECO:0000313" key="4">
    <source>
        <dbReference type="Proteomes" id="UP000539710"/>
    </source>
</evidence>